<evidence type="ECO:0000256" key="1">
    <source>
        <dbReference type="ARBA" id="ARBA00001974"/>
    </source>
</evidence>
<evidence type="ECO:0000256" key="3">
    <source>
        <dbReference type="ARBA" id="ARBA00022630"/>
    </source>
</evidence>
<protein>
    <submittedName>
        <fullName evidence="9">FAD-dependent oxidoreductase</fullName>
    </submittedName>
</protein>
<sequence>MNTALPVTQLAEKQWDLIVIGGGITGAGIARIAADRGLATLLVEQQDFAWGTSSRSSKMVHGGLRYLGSGQYRLTRDAVRERQRMLEEAPGLVEPLHYIMPHYQRQFPGPRIFGLLLWLYDKIAGRRNHDFLPGDRVLDWIPGLRRERLKGGTRFADAGTDDARLVLRLIHEADTDGATIRNYVRATHVRQGAPASVTLEDRETGETATARARLVVSATGAWTDALRQHLGADRTIRPLRGSHLVVPFWRLPVASSVTLMHPEDGRAMFIFPWEGMTVIGTTDLDHEGDLNDEPVVTEPEYRYMLTLADHYFPDHQVTRDSIVASWSGVRPVVSTNHDVAPSDESREHEIWDDSGVVSVAGGKLTTFRLIAEEVLATGAPYLADPEVVRGPGPNRVFRPAPETDRPPGLSSRQWHRLKGYYGPDLPDVLSAGPLTRIATTDTLWAELVWAAGHEGVRHLDDLLLRRTRIGMLLPEGGRDWLDAIETACAPVMTWSADDWGREKARYLTIWRQAYYLPREDAESGA</sequence>
<comment type="caution">
    <text evidence="9">The sequence shown here is derived from an EMBL/GenBank/DDBJ whole genome shotgun (WGS) entry which is preliminary data.</text>
</comment>
<gene>
    <name evidence="9" type="ORF">CF392_04665</name>
</gene>
<keyword evidence="4" id="KW-0319">Glycerol metabolism</keyword>
<accession>A0A2A2I6A4</accession>
<evidence type="ECO:0000256" key="2">
    <source>
        <dbReference type="ARBA" id="ARBA00007330"/>
    </source>
</evidence>
<dbReference type="Gene3D" id="3.30.9.10">
    <property type="entry name" value="D-Amino Acid Oxidase, subunit A, domain 2"/>
    <property type="match status" value="1"/>
</dbReference>
<evidence type="ECO:0000259" key="8">
    <source>
        <dbReference type="Pfam" id="PF16901"/>
    </source>
</evidence>
<organism evidence="9 10">
    <name type="scientific">Tamilnaduibacter salinus</name>
    <dbReference type="NCBI Taxonomy" id="1484056"/>
    <lineage>
        <taxon>Bacteria</taxon>
        <taxon>Pseudomonadati</taxon>
        <taxon>Pseudomonadota</taxon>
        <taxon>Gammaproteobacteria</taxon>
        <taxon>Pseudomonadales</taxon>
        <taxon>Marinobacteraceae</taxon>
        <taxon>Tamilnaduibacter</taxon>
    </lineage>
</organism>
<keyword evidence="5" id="KW-0274">FAD</keyword>
<dbReference type="GO" id="GO:0006071">
    <property type="term" value="P:glycerol metabolic process"/>
    <property type="evidence" value="ECO:0007669"/>
    <property type="project" value="UniProtKB-KW"/>
</dbReference>
<dbReference type="Proteomes" id="UP000218332">
    <property type="component" value="Unassembled WGS sequence"/>
</dbReference>
<comment type="cofactor">
    <cofactor evidence="1">
        <name>FAD</name>
        <dbReference type="ChEBI" id="CHEBI:57692"/>
    </cofactor>
</comment>
<keyword evidence="6" id="KW-0560">Oxidoreductase</keyword>
<dbReference type="PANTHER" id="PTHR11985:SF35">
    <property type="entry name" value="ANAEROBIC GLYCEROL-3-PHOSPHATE DEHYDROGENASE SUBUNIT A"/>
    <property type="match status" value="1"/>
</dbReference>
<feature type="domain" description="Alpha-glycerophosphate oxidase C-terminal" evidence="8">
    <location>
        <begin position="408"/>
        <end position="497"/>
    </location>
</feature>
<dbReference type="EMBL" id="NMPM01000018">
    <property type="protein sequence ID" value="PAV26660.1"/>
    <property type="molecule type" value="Genomic_DNA"/>
</dbReference>
<dbReference type="InterPro" id="IPR000447">
    <property type="entry name" value="G3P_DH_FAD-dep"/>
</dbReference>
<proteinExistence type="inferred from homology"/>
<dbReference type="Pfam" id="PF01266">
    <property type="entry name" value="DAO"/>
    <property type="match status" value="1"/>
</dbReference>
<dbReference type="InterPro" id="IPR036188">
    <property type="entry name" value="FAD/NAD-bd_sf"/>
</dbReference>
<dbReference type="RefSeq" id="WP_095610306.1">
    <property type="nucleotide sequence ID" value="NZ_NMPM01000018.1"/>
</dbReference>
<dbReference type="GO" id="GO:0046168">
    <property type="term" value="P:glycerol-3-phosphate catabolic process"/>
    <property type="evidence" value="ECO:0007669"/>
    <property type="project" value="TreeGrafter"/>
</dbReference>
<evidence type="ECO:0000313" key="10">
    <source>
        <dbReference type="Proteomes" id="UP000218332"/>
    </source>
</evidence>
<dbReference type="PANTHER" id="PTHR11985">
    <property type="entry name" value="GLYCEROL-3-PHOSPHATE DEHYDROGENASE"/>
    <property type="match status" value="1"/>
</dbReference>
<name>A0A2A2I6A4_9GAMM</name>
<dbReference type="InterPro" id="IPR038299">
    <property type="entry name" value="DAO_C_sf"/>
</dbReference>
<evidence type="ECO:0000259" key="7">
    <source>
        <dbReference type="Pfam" id="PF01266"/>
    </source>
</evidence>
<dbReference type="Gene3D" id="3.50.50.60">
    <property type="entry name" value="FAD/NAD(P)-binding domain"/>
    <property type="match status" value="1"/>
</dbReference>
<dbReference type="InterPro" id="IPR006076">
    <property type="entry name" value="FAD-dep_OxRdtase"/>
</dbReference>
<keyword evidence="10" id="KW-1185">Reference proteome</keyword>
<reference evidence="9 10" key="1">
    <citation type="submission" date="2017-07" db="EMBL/GenBank/DDBJ databases">
        <title>Tamlnaduibacter salinus (Mi-7) genome sequencing.</title>
        <authorList>
            <person name="Verma A."/>
            <person name="Krishnamurthi S."/>
        </authorList>
    </citation>
    <scope>NUCLEOTIDE SEQUENCE [LARGE SCALE GENOMIC DNA]</scope>
    <source>
        <strain evidence="9 10">Mi-7</strain>
    </source>
</reference>
<dbReference type="InterPro" id="IPR031656">
    <property type="entry name" value="DAO_C"/>
</dbReference>
<keyword evidence="3" id="KW-0285">Flavoprotein</keyword>
<dbReference type="AlphaFoldDB" id="A0A2A2I6A4"/>
<evidence type="ECO:0000256" key="5">
    <source>
        <dbReference type="ARBA" id="ARBA00022827"/>
    </source>
</evidence>
<evidence type="ECO:0000256" key="4">
    <source>
        <dbReference type="ARBA" id="ARBA00022798"/>
    </source>
</evidence>
<comment type="similarity">
    <text evidence="2">Belongs to the FAD-dependent glycerol-3-phosphate dehydrogenase family.</text>
</comment>
<dbReference type="PRINTS" id="PR01001">
    <property type="entry name" value="FADG3PDH"/>
</dbReference>
<dbReference type="Pfam" id="PF16901">
    <property type="entry name" value="DAO_C"/>
    <property type="match status" value="1"/>
</dbReference>
<feature type="domain" description="FAD dependent oxidoreductase" evidence="7">
    <location>
        <begin position="16"/>
        <end position="342"/>
    </location>
</feature>
<dbReference type="SUPFAM" id="SSF51905">
    <property type="entry name" value="FAD/NAD(P)-binding domain"/>
    <property type="match status" value="1"/>
</dbReference>
<evidence type="ECO:0000313" key="9">
    <source>
        <dbReference type="EMBL" id="PAV26660.1"/>
    </source>
</evidence>
<dbReference type="GO" id="GO:0004368">
    <property type="term" value="F:glycerol-3-phosphate dehydrogenase (quinone) activity"/>
    <property type="evidence" value="ECO:0007669"/>
    <property type="project" value="InterPro"/>
</dbReference>
<evidence type="ECO:0000256" key="6">
    <source>
        <dbReference type="ARBA" id="ARBA00023002"/>
    </source>
</evidence>
<dbReference type="Gene3D" id="1.10.8.870">
    <property type="entry name" value="Alpha-glycerophosphate oxidase, cap domain"/>
    <property type="match status" value="1"/>
</dbReference>